<feature type="compositionally biased region" description="Acidic residues" evidence="4">
    <location>
        <begin position="238"/>
        <end position="259"/>
    </location>
</feature>
<evidence type="ECO:0000256" key="3">
    <source>
        <dbReference type="ARBA" id="ARBA00023242"/>
    </source>
</evidence>
<dbReference type="Proteomes" id="UP000799770">
    <property type="component" value="Unassembled WGS sequence"/>
</dbReference>
<evidence type="ECO:0000256" key="4">
    <source>
        <dbReference type="SAM" id="MobiDB-lite"/>
    </source>
</evidence>
<dbReference type="GO" id="GO:0001682">
    <property type="term" value="P:tRNA 5'-leader removal"/>
    <property type="evidence" value="ECO:0007669"/>
    <property type="project" value="InterPro"/>
</dbReference>
<dbReference type="GO" id="GO:0034965">
    <property type="term" value="P:intronic box C/D snoRNA processing"/>
    <property type="evidence" value="ECO:0007669"/>
    <property type="project" value="TreeGrafter"/>
</dbReference>
<feature type="region of interest" description="Disordered" evidence="4">
    <location>
        <begin position="237"/>
        <end position="261"/>
    </location>
</feature>
<keyword evidence="2" id="KW-0819">tRNA processing</keyword>
<name>A0A6A5YTV6_9PLEO</name>
<dbReference type="GO" id="GO:0003723">
    <property type="term" value="F:RNA binding"/>
    <property type="evidence" value="ECO:0007669"/>
    <property type="project" value="TreeGrafter"/>
</dbReference>
<organism evidence="5 6">
    <name type="scientific">Lophiotrema nucula</name>
    <dbReference type="NCBI Taxonomy" id="690887"/>
    <lineage>
        <taxon>Eukaryota</taxon>
        <taxon>Fungi</taxon>
        <taxon>Dikarya</taxon>
        <taxon>Ascomycota</taxon>
        <taxon>Pezizomycotina</taxon>
        <taxon>Dothideomycetes</taxon>
        <taxon>Pleosporomycetidae</taxon>
        <taxon>Pleosporales</taxon>
        <taxon>Lophiotremataceae</taxon>
        <taxon>Lophiotrema</taxon>
    </lineage>
</organism>
<comment type="subcellular location">
    <subcellularLocation>
        <location evidence="1">Nucleus</location>
    </subcellularLocation>
</comment>
<dbReference type="Pfam" id="PF12328">
    <property type="entry name" value="Rpp20"/>
    <property type="match status" value="1"/>
</dbReference>
<dbReference type="EMBL" id="ML977339">
    <property type="protein sequence ID" value="KAF2110184.1"/>
    <property type="molecule type" value="Genomic_DNA"/>
</dbReference>
<evidence type="ECO:0000313" key="5">
    <source>
        <dbReference type="EMBL" id="KAF2110184.1"/>
    </source>
</evidence>
<dbReference type="Gene3D" id="3.30.110.20">
    <property type="entry name" value="Alba-like domain"/>
    <property type="match status" value="1"/>
</dbReference>
<dbReference type="PANTHER" id="PTHR28256">
    <property type="entry name" value="RIBONUCLEASES P/MRP PROTEIN SUBUNIT POP7"/>
    <property type="match status" value="1"/>
</dbReference>
<gene>
    <name evidence="5" type="ORF">BDV96DRAFT_691427</name>
</gene>
<keyword evidence="3" id="KW-0539">Nucleus</keyword>
<keyword evidence="6" id="KW-1185">Reference proteome</keyword>
<dbReference type="PANTHER" id="PTHR28256:SF1">
    <property type="entry name" value="RIBONUCLEASES P_MRP PROTEIN SUBUNIT POP7"/>
    <property type="match status" value="1"/>
</dbReference>
<dbReference type="GO" id="GO:0005655">
    <property type="term" value="C:nucleolar ribonuclease P complex"/>
    <property type="evidence" value="ECO:0007669"/>
    <property type="project" value="InterPro"/>
</dbReference>
<dbReference type="InterPro" id="IPR036882">
    <property type="entry name" value="Alba-like_dom_sf"/>
</dbReference>
<dbReference type="GO" id="GO:0000172">
    <property type="term" value="C:ribonuclease MRP complex"/>
    <property type="evidence" value="ECO:0007669"/>
    <property type="project" value="InterPro"/>
</dbReference>
<evidence type="ECO:0000256" key="1">
    <source>
        <dbReference type="ARBA" id="ARBA00004123"/>
    </source>
</evidence>
<dbReference type="GO" id="GO:0000294">
    <property type="term" value="P:nuclear-transcribed mRNA catabolic process, RNase MRP-dependent"/>
    <property type="evidence" value="ECO:0007669"/>
    <property type="project" value="TreeGrafter"/>
</dbReference>
<accession>A0A6A5YTV6</accession>
<dbReference type="GO" id="GO:0006364">
    <property type="term" value="P:rRNA processing"/>
    <property type="evidence" value="ECO:0007669"/>
    <property type="project" value="TreeGrafter"/>
</dbReference>
<reference evidence="5" key="1">
    <citation type="journal article" date="2020" name="Stud. Mycol.">
        <title>101 Dothideomycetes genomes: a test case for predicting lifestyles and emergence of pathogens.</title>
        <authorList>
            <person name="Haridas S."/>
            <person name="Albert R."/>
            <person name="Binder M."/>
            <person name="Bloem J."/>
            <person name="Labutti K."/>
            <person name="Salamov A."/>
            <person name="Andreopoulos B."/>
            <person name="Baker S."/>
            <person name="Barry K."/>
            <person name="Bills G."/>
            <person name="Bluhm B."/>
            <person name="Cannon C."/>
            <person name="Castanera R."/>
            <person name="Culley D."/>
            <person name="Daum C."/>
            <person name="Ezra D."/>
            <person name="Gonzalez J."/>
            <person name="Henrissat B."/>
            <person name="Kuo A."/>
            <person name="Liang C."/>
            <person name="Lipzen A."/>
            <person name="Lutzoni F."/>
            <person name="Magnuson J."/>
            <person name="Mondo S."/>
            <person name="Nolan M."/>
            <person name="Ohm R."/>
            <person name="Pangilinan J."/>
            <person name="Park H.-J."/>
            <person name="Ramirez L."/>
            <person name="Alfaro M."/>
            <person name="Sun H."/>
            <person name="Tritt A."/>
            <person name="Yoshinaga Y."/>
            <person name="Zwiers L.-H."/>
            <person name="Turgeon B."/>
            <person name="Goodwin S."/>
            <person name="Spatafora J."/>
            <person name="Crous P."/>
            <person name="Grigoriev I."/>
        </authorList>
    </citation>
    <scope>NUCLEOTIDE SEQUENCE</scope>
    <source>
        <strain evidence="5">CBS 627.86</strain>
    </source>
</reference>
<dbReference type="OrthoDB" id="5416589at2759"/>
<evidence type="ECO:0000313" key="6">
    <source>
        <dbReference type="Proteomes" id="UP000799770"/>
    </source>
</evidence>
<sequence length="291" mass="32145">MASEESRGDQGPTRKRKRNESQESEPTAAAENSHPEHETTSREALQSLPKKQKRSAEDESQSSPPALLQEADTPKPPTPRPSKKQKLPKLPKNATITKRPLHRPAIPHPYTSSFSPKTLYIKTSTPFIPTIKRIRSLLLKISDRSHQSAQALAKNNRRELKADGRLDAKDVEREIADRKQGLGRGGGGGEKVYLKATGRAISRALEIGVFFQGEVDCNVKVKLGSVRAIDDIEVRDVPEEEAEDGDGEAMDVDVPDDEQREVVEGRRGVMEIIPETRIRTLSSVTVAVGLK</sequence>
<dbReference type="InterPro" id="IPR014612">
    <property type="entry name" value="Pop7/Rpp20"/>
</dbReference>
<evidence type="ECO:0000256" key="2">
    <source>
        <dbReference type="ARBA" id="ARBA00022694"/>
    </source>
</evidence>
<dbReference type="GO" id="GO:0000171">
    <property type="term" value="F:ribonuclease MRP activity"/>
    <property type="evidence" value="ECO:0007669"/>
    <property type="project" value="TreeGrafter"/>
</dbReference>
<feature type="region of interest" description="Disordered" evidence="4">
    <location>
        <begin position="1"/>
        <end position="110"/>
    </location>
</feature>
<protein>
    <submittedName>
        <fullName evidence="5">Rpp20 subunit of nuclear RNase MRP and P-domain-containing protein</fullName>
    </submittedName>
</protein>
<dbReference type="InterPro" id="IPR020241">
    <property type="entry name" value="RNase_P/MRP_Pop7_fungi"/>
</dbReference>
<proteinExistence type="predicted"/>
<dbReference type="AlphaFoldDB" id="A0A6A5YTV6"/>
<dbReference type="GO" id="GO:0004526">
    <property type="term" value="F:ribonuclease P activity"/>
    <property type="evidence" value="ECO:0007669"/>
    <property type="project" value="TreeGrafter"/>
</dbReference>